<dbReference type="SUPFAM" id="SSF52540">
    <property type="entry name" value="P-loop containing nucleoside triphosphate hydrolases"/>
    <property type="match status" value="1"/>
</dbReference>
<feature type="coiled-coil region" evidence="1">
    <location>
        <begin position="126"/>
        <end position="259"/>
    </location>
</feature>
<proteinExistence type="predicted"/>
<evidence type="ECO:0000313" key="5">
    <source>
        <dbReference type="EMBL" id="KAF0979238.1"/>
    </source>
</evidence>
<dbReference type="Pfam" id="PF22946">
    <property type="entry name" value="SPEF2_D5"/>
    <property type="match status" value="1"/>
</dbReference>
<dbReference type="Gene3D" id="3.40.50.300">
    <property type="entry name" value="P-loop containing nucleotide triphosphate hydrolases"/>
    <property type="match status" value="1"/>
</dbReference>
<feature type="compositionally biased region" description="Polar residues" evidence="2">
    <location>
        <begin position="931"/>
        <end position="944"/>
    </location>
</feature>
<dbReference type="InterPro" id="IPR052634">
    <property type="entry name" value="Sperm_flagellar-bone_growth"/>
</dbReference>
<dbReference type="OMA" id="WYNSFES"/>
<reference evidence="5 6" key="1">
    <citation type="journal article" date="2019" name="Sci. Rep.">
        <title>Nanopore sequencing improves the draft genome of the human pathogenic amoeba Naegleria fowleri.</title>
        <authorList>
            <person name="Liechti N."/>
            <person name="Schurch N."/>
            <person name="Bruggmann R."/>
            <person name="Wittwer M."/>
        </authorList>
    </citation>
    <scope>NUCLEOTIDE SEQUENCE [LARGE SCALE GENOMIC DNA]</scope>
    <source>
        <strain evidence="5 6">ATCC 30894</strain>
    </source>
</reference>
<dbReference type="Pfam" id="PF24082">
    <property type="entry name" value="SPEF2_C"/>
    <property type="match status" value="1"/>
</dbReference>
<dbReference type="RefSeq" id="XP_044563951.1">
    <property type="nucleotide sequence ID" value="XM_044704681.1"/>
</dbReference>
<protein>
    <submittedName>
        <fullName evidence="5">Uncharacterized protein</fullName>
    </submittedName>
</protein>
<dbReference type="EMBL" id="VFQX01000027">
    <property type="protein sequence ID" value="KAF0979238.1"/>
    <property type="molecule type" value="Genomic_DNA"/>
</dbReference>
<comment type="caution">
    <text evidence="5">The sequence shown here is derived from an EMBL/GenBank/DDBJ whole genome shotgun (WGS) entry which is preliminary data.</text>
</comment>
<evidence type="ECO:0000259" key="4">
    <source>
        <dbReference type="Pfam" id="PF24082"/>
    </source>
</evidence>
<dbReference type="OrthoDB" id="62528at2759"/>
<dbReference type="InterPro" id="IPR027417">
    <property type="entry name" value="P-loop_NTPase"/>
</dbReference>
<feature type="domain" description="SPEF2 C-terminal" evidence="4">
    <location>
        <begin position="1119"/>
        <end position="1291"/>
    </location>
</feature>
<dbReference type="VEuPathDB" id="AmoebaDB:FDP41_001581"/>
<feature type="compositionally biased region" description="Low complexity" evidence="2">
    <location>
        <begin position="918"/>
        <end position="930"/>
    </location>
</feature>
<evidence type="ECO:0000313" key="6">
    <source>
        <dbReference type="Proteomes" id="UP000444721"/>
    </source>
</evidence>
<dbReference type="PANTHER" id="PTHR14919">
    <property type="entry name" value="KPL2-RELATED"/>
    <property type="match status" value="1"/>
</dbReference>
<organism evidence="5 6">
    <name type="scientific">Naegleria fowleri</name>
    <name type="common">Brain eating amoeba</name>
    <dbReference type="NCBI Taxonomy" id="5763"/>
    <lineage>
        <taxon>Eukaryota</taxon>
        <taxon>Discoba</taxon>
        <taxon>Heterolobosea</taxon>
        <taxon>Tetramitia</taxon>
        <taxon>Eutetramitia</taxon>
        <taxon>Vahlkampfiidae</taxon>
        <taxon>Naegleria</taxon>
    </lineage>
</organism>
<dbReference type="InterPro" id="IPR056199">
    <property type="entry name" value="SPEF2_C"/>
</dbReference>
<dbReference type="GeneID" id="68108799"/>
<evidence type="ECO:0000256" key="1">
    <source>
        <dbReference type="SAM" id="Coils"/>
    </source>
</evidence>
<dbReference type="Proteomes" id="UP000444721">
    <property type="component" value="Unassembled WGS sequence"/>
</dbReference>
<dbReference type="VEuPathDB" id="AmoebaDB:NF0075250"/>
<sequence length="1378" mass="160859">MQDSELLQMRQARLDAIRDNKSFKQTWTEENEKIHKRNMELKKQRESIDLKIKTTQTLMKKRQEELKKKTMRNVALGGIEEFERTLERLDQQPKAVTTQVKPTTKEDTLATPELHQTIGNDATAYLKKIKTKKQDENASRKEKEQRRRKVLMEQQQVFKDLEEARRREVLLEKLMKKSAEERNLAKELNQIKQLKQVMKENREVREKQYAERRRKDFEEKQQREKELMEKEREERKQKKKQLIEKHKLLLDERSQKKKEKHTSICKEVTDHLVDLAMREIGYMETTEGDPPSSAEVSQWKKMFVKGAPLNEEEQSIISEVDILEKQTVKPPSTFNQDVIDLAEFKEYFNYKGAWEEELITLLPQQTNDDSAPIEIISPFVKSAIQEIHHKIYPLPAPKTSPKIKSKYPYNVVVCGKPMSGKTTVCQKLSALLSIYLINPEKLLKALIEPLPNQPQIAPQEYQEIAMKAKACMKEGREVEASLIVDLIVIEIEKVEKLENSQYQGWIIEGFPTNVEAAQLLEKKISGFTSSIEEFIRNEKIEEFQNSEDGIGRNFNSLLVKEFKETKNEHEIMKSIVPFKSFTTVLFIDVEDDQVFERLVNQKVDPVTGNVYHMTYSPPDNVEILSRLVPIDEHSNLDRAQINTQLLTYNKTKRQLLSFYKTFENVFEVSEENLENLVNTCVEILEETKRQLEDSSQPHSENWDKAEISRVEITEIQKKELDIDFCKLFLKEWQALEQHYVDGVKIVFRNLREFRKTFFKQFSDLKEQFMQFLLRPDDKQSFISAFQTDFNRFSYEMRSNQQLKQELHRRTDELKETLWNLCDEKKMEAEKELSEHMKEPWLQTHKRVVVRQHMQLIQLELNRYIEQAKFIFDYLVEQYLSADLNQAPIDPKKPVAAGLLSVNVEDLFVDVISSVNNMKSPTAKKTSKPPSNASSTRPKSAVSDSSIDANIEECFERAKSAVESIDLLGMLQSYIDKNSKKKKEASKTKELYPDVPQELKEAQQQEKELFMQRIAVIKSRCTNAVREQIDNKSQHIFDTMKDWIGQRYRTDMANIALLTRTIQDYIEKETPIIHQLRIEGNKCILDESVQTTSPLPQVPSSHSRKIHLDHYMTTSFSKAFTPHQVYSLFERLQAPSPSGFSEIEEMTTTLLILIDSTFGSMELPPQWLEYDNDKVKAIASRFDPFKKGYINWRVFLLSALFSFFHNIPTIEDIRKLLTIVHPLVSENELDLKPEQFTEIIVRWIAQTNLSTNEDEVAKVLFNIFKPDPMSTTVNIKTVLLYLCMDNQSALGTLTKGFEVLSYFNGTEGLNDTAVFELFNFNLDVEEEIEDSFSLSQMRAVFSEIKSCNRNISLEQFCCSSIGRMIVNHAQHLKLSSVFY</sequence>
<feature type="domain" description="CPC1/SPEF2" evidence="3">
    <location>
        <begin position="174"/>
        <end position="308"/>
    </location>
</feature>
<dbReference type="PANTHER" id="PTHR14919:SF0">
    <property type="entry name" value="SPERM FLAGELLAR PROTEIN 2"/>
    <property type="match status" value="1"/>
</dbReference>
<evidence type="ECO:0000259" key="3">
    <source>
        <dbReference type="Pfam" id="PF22946"/>
    </source>
</evidence>
<feature type="region of interest" description="Disordered" evidence="2">
    <location>
        <begin position="918"/>
        <end position="944"/>
    </location>
</feature>
<keyword evidence="6" id="KW-1185">Reference proteome</keyword>
<evidence type="ECO:0000256" key="2">
    <source>
        <dbReference type="SAM" id="MobiDB-lite"/>
    </source>
</evidence>
<name>A0A6A5BZZ4_NAEFO</name>
<accession>A0A6A5BZZ4</accession>
<dbReference type="Pfam" id="PF00406">
    <property type="entry name" value="ADK"/>
    <property type="match status" value="1"/>
</dbReference>
<dbReference type="InterPro" id="IPR054517">
    <property type="entry name" value="SPEF2_D5"/>
</dbReference>
<dbReference type="VEuPathDB" id="AmoebaDB:NfTy_053900"/>
<keyword evidence="1" id="KW-0175">Coiled coil</keyword>
<gene>
    <name evidence="5" type="ORF">FDP41_001581</name>
</gene>